<dbReference type="SUPFAM" id="SSF161098">
    <property type="entry name" value="MetI-like"/>
    <property type="match status" value="1"/>
</dbReference>
<feature type="transmembrane region" description="Helical" evidence="8">
    <location>
        <begin position="137"/>
        <end position="158"/>
    </location>
</feature>
<dbReference type="RefSeq" id="WP_129725242.1">
    <property type="nucleotide sequence ID" value="NZ_CP101807.1"/>
</dbReference>
<evidence type="ECO:0000256" key="3">
    <source>
        <dbReference type="ARBA" id="ARBA00022448"/>
    </source>
</evidence>
<evidence type="ECO:0000259" key="9">
    <source>
        <dbReference type="PROSITE" id="PS50928"/>
    </source>
</evidence>
<reference evidence="10 11" key="1">
    <citation type="submission" date="2019-01" db="EMBL/GenBank/DDBJ databases">
        <authorList>
            <consortium name="Pathogen Informatics"/>
        </authorList>
    </citation>
    <scope>NUCLEOTIDE SEQUENCE [LARGE SCALE GENOMIC DNA]</scope>
    <source>
        <strain evidence="10 11">NCTC10181</strain>
    </source>
</reference>
<keyword evidence="11" id="KW-1185">Reference proteome</keyword>
<sequence length="262" mass="29802">MNKIVNFFKRSYVYLILIAVYVPLITGAIFSFNITIKGQYNSVWAGFTWNNWKTLFDERRDVAFVNTLLIAILVSFLVVVLSILSAYALYKQKNKVIKSFVNSSSKIPLVNPDNITALGLVLVFGLFFGIIGVEKEGFIRVIVAHTVMILPYGLSLAIPRSEKFNNNLYEAAQDLGYNKFFAWLKTYFIYMIPSIIMIVIVSTVLSFDDYIITHVVSNTPTLGTKMYEGEFKPWGLVLGTVILFIVIFGNIIYTFFKAKKEK</sequence>
<feature type="transmembrane region" description="Helical" evidence="8">
    <location>
        <begin position="111"/>
        <end position="131"/>
    </location>
</feature>
<evidence type="ECO:0000313" key="11">
    <source>
        <dbReference type="Proteomes" id="UP000290985"/>
    </source>
</evidence>
<protein>
    <submittedName>
        <fullName evidence="10">Spermidine/putrescine ABC transporter membrane protein</fullName>
    </submittedName>
</protein>
<dbReference type="Gene3D" id="1.10.3720.10">
    <property type="entry name" value="MetI-like"/>
    <property type="match status" value="1"/>
</dbReference>
<accession>A0A449B1D2</accession>
<feature type="transmembrane region" description="Helical" evidence="8">
    <location>
        <begin position="187"/>
        <end position="207"/>
    </location>
</feature>
<feature type="transmembrane region" description="Helical" evidence="8">
    <location>
        <begin position="63"/>
        <end position="90"/>
    </location>
</feature>
<dbReference type="PROSITE" id="PS50928">
    <property type="entry name" value="ABC_TM1"/>
    <property type="match status" value="1"/>
</dbReference>
<proteinExistence type="inferred from homology"/>
<dbReference type="AlphaFoldDB" id="A0A449B1D2"/>
<comment type="subcellular location">
    <subcellularLocation>
        <location evidence="1">Cell membrane</location>
        <topology evidence="1">Multi-pass membrane protein</topology>
    </subcellularLocation>
</comment>
<dbReference type="Proteomes" id="UP000290985">
    <property type="component" value="Chromosome"/>
</dbReference>
<name>A0A449B1D2_9BACT</name>
<keyword evidence="7 8" id="KW-0472">Membrane</keyword>
<dbReference type="CDD" id="cd06261">
    <property type="entry name" value="TM_PBP2"/>
    <property type="match status" value="1"/>
</dbReference>
<gene>
    <name evidence="10" type="ORF">NCTC10181_00247</name>
</gene>
<evidence type="ECO:0000313" key="10">
    <source>
        <dbReference type="EMBL" id="VEU74410.1"/>
    </source>
</evidence>
<dbReference type="GO" id="GO:0005886">
    <property type="term" value="C:plasma membrane"/>
    <property type="evidence" value="ECO:0007669"/>
    <property type="project" value="UniProtKB-SubCell"/>
</dbReference>
<feature type="domain" description="ABC transmembrane type-1" evidence="9">
    <location>
        <begin position="64"/>
        <end position="253"/>
    </location>
</feature>
<dbReference type="OrthoDB" id="9782004at2"/>
<evidence type="ECO:0000256" key="7">
    <source>
        <dbReference type="ARBA" id="ARBA00023136"/>
    </source>
</evidence>
<keyword evidence="6 8" id="KW-1133">Transmembrane helix</keyword>
<feature type="transmembrane region" description="Helical" evidence="8">
    <location>
        <begin position="234"/>
        <end position="256"/>
    </location>
</feature>
<dbReference type="InterPro" id="IPR051789">
    <property type="entry name" value="Bact_Polyamine_Transport"/>
</dbReference>
<dbReference type="PANTHER" id="PTHR43848">
    <property type="entry name" value="PUTRESCINE TRANSPORT SYSTEM PERMEASE PROTEIN POTI"/>
    <property type="match status" value="1"/>
</dbReference>
<evidence type="ECO:0000256" key="6">
    <source>
        <dbReference type="ARBA" id="ARBA00022989"/>
    </source>
</evidence>
<evidence type="ECO:0000256" key="5">
    <source>
        <dbReference type="ARBA" id="ARBA00022692"/>
    </source>
</evidence>
<organism evidence="10 11">
    <name type="scientific">Mycoplasmopsis citelli</name>
    <dbReference type="NCBI Taxonomy" id="171281"/>
    <lineage>
        <taxon>Bacteria</taxon>
        <taxon>Bacillati</taxon>
        <taxon>Mycoplasmatota</taxon>
        <taxon>Mycoplasmoidales</taxon>
        <taxon>Metamycoplasmataceae</taxon>
        <taxon>Mycoplasmopsis</taxon>
    </lineage>
</organism>
<evidence type="ECO:0000256" key="2">
    <source>
        <dbReference type="ARBA" id="ARBA00007069"/>
    </source>
</evidence>
<dbReference type="InterPro" id="IPR035906">
    <property type="entry name" value="MetI-like_sf"/>
</dbReference>
<dbReference type="InterPro" id="IPR000515">
    <property type="entry name" value="MetI-like"/>
</dbReference>
<comment type="similarity">
    <text evidence="2">Belongs to the binding-protein-dependent transport system permease family. CysTW subfamily.</text>
</comment>
<keyword evidence="3" id="KW-0813">Transport</keyword>
<dbReference type="KEGG" id="mcit:NCTC10181_00247"/>
<dbReference type="GO" id="GO:0055085">
    <property type="term" value="P:transmembrane transport"/>
    <property type="evidence" value="ECO:0007669"/>
    <property type="project" value="InterPro"/>
</dbReference>
<dbReference type="EMBL" id="LR215036">
    <property type="protein sequence ID" value="VEU74410.1"/>
    <property type="molecule type" value="Genomic_DNA"/>
</dbReference>
<evidence type="ECO:0000256" key="1">
    <source>
        <dbReference type="ARBA" id="ARBA00004651"/>
    </source>
</evidence>
<dbReference type="PANTHER" id="PTHR43848:SF2">
    <property type="entry name" value="PUTRESCINE TRANSPORT SYSTEM PERMEASE PROTEIN POTI"/>
    <property type="match status" value="1"/>
</dbReference>
<evidence type="ECO:0000256" key="4">
    <source>
        <dbReference type="ARBA" id="ARBA00022475"/>
    </source>
</evidence>
<evidence type="ECO:0000256" key="8">
    <source>
        <dbReference type="SAM" id="Phobius"/>
    </source>
</evidence>
<keyword evidence="4" id="KW-1003">Cell membrane</keyword>
<keyword evidence="5 8" id="KW-0812">Transmembrane</keyword>
<feature type="transmembrane region" description="Helical" evidence="8">
    <location>
        <begin position="12"/>
        <end position="34"/>
    </location>
</feature>